<evidence type="ECO:0000313" key="2">
    <source>
        <dbReference type="WBParaSite" id="TMUE_3000011196.1"/>
    </source>
</evidence>
<reference evidence="2" key="1">
    <citation type="submission" date="2019-12" db="UniProtKB">
        <authorList>
            <consortium name="WormBaseParasite"/>
        </authorList>
    </citation>
    <scope>IDENTIFICATION</scope>
</reference>
<keyword evidence="1" id="KW-1185">Reference proteome</keyword>
<organism evidence="1 2">
    <name type="scientific">Trichuris muris</name>
    <name type="common">Mouse whipworm</name>
    <dbReference type="NCBI Taxonomy" id="70415"/>
    <lineage>
        <taxon>Eukaryota</taxon>
        <taxon>Metazoa</taxon>
        <taxon>Ecdysozoa</taxon>
        <taxon>Nematoda</taxon>
        <taxon>Enoplea</taxon>
        <taxon>Dorylaimia</taxon>
        <taxon>Trichinellida</taxon>
        <taxon>Trichuridae</taxon>
        <taxon>Trichuris</taxon>
    </lineage>
</organism>
<dbReference type="PANTHER" id="PTHR45913:SF22">
    <property type="entry name" value="SCAN BOX DOMAIN-CONTAINING PROTEIN"/>
    <property type="match status" value="1"/>
</dbReference>
<dbReference type="WBParaSite" id="TMUE_3000011196.1">
    <property type="protein sequence ID" value="TMUE_3000011196.1"/>
    <property type="gene ID" value="WBGene00292947"/>
</dbReference>
<accession>A0A5S6QUW4</accession>
<dbReference type="PANTHER" id="PTHR45913">
    <property type="entry name" value="EPM2A-INTERACTING PROTEIN 1"/>
    <property type="match status" value="1"/>
</dbReference>
<dbReference type="Proteomes" id="UP000046395">
    <property type="component" value="Unassembled WGS sequence"/>
</dbReference>
<dbReference type="STRING" id="70415.A0A5S6QUW4"/>
<protein>
    <submittedName>
        <fullName evidence="2">Uncharacterized protein</fullName>
    </submittedName>
</protein>
<name>A0A5S6QUW4_TRIMR</name>
<dbReference type="AlphaFoldDB" id="A0A5S6QUW4"/>
<sequence>MMKILTDYYFILKFVGDENATLRDNLKKFKSAIAYPTELYSKFNEMNLQLQGDNLNLIKTKAIMSAFVLKLVIFKRNLGRGEFFQVPLLAALKKNAEVADDDILVNCNHLEMLHADFIKRFSAILSMKIPDWVVDPFCNVEETETEL</sequence>
<proteinExistence type="predicted"/>
<evidence type="ECO:0000313" key="1">
    <source>
        <dbReference type="Proteomes" id="UP000046395"/>
    </source>
</evidence>